<gene>
    <name evidence="2" type="ORF">PILCRDRAFT_793425</name>
</gene>
<dbReference type="InterPro" id="IPR051678">
    <property type="entry name" value="AGP_Transferase"/>
</dbReference>
<feature type="domain" description="Protein kinase" evidence="1">
    <location>
        <begin position="87"/>
        <end position="379"/>
    </location>
</feature>
<dbReference type="STRING" id="765440.A0A0C3AXC3"/>
<reference evidence="2 3" key="1">
    <citation type="submission" date="2014-04" db="EMBL/GenBank/DDBJ databases">
        <authorList>
            <consortium name="DOE Joint Genome Institute"/>
            <person name="Kuo A."/>
            <person name="Tarkka M."/>
            <person name="Buscot F."/>
            <person name="Kohler A."/>
            <person name="Nagy L.G."/>
            <person name="Floudas D."/>
            <person name="Copeland A."/>
            <person name="Barry K.W."/>
            <person name="Cichocki N."/>
            <person name="Veneault-Fourrey C."/>
            <person name="LaButti K."/>
            <person name="Lindquist E.A."/>
            <person name="Lipzen A."/>
            <person name="Lundell T."/>
            <person name="Morin E."/>
            <person name="Murat C."/>
            <person name="Sun H."/>
            <person name="Tunlid A."/>
            <person name="Henrissat B."/>
            <person name="Grigoriev I.V."/>
            <person name="Hibbett D.S."/>
            <person name="Martin F."/>
            <person name="Nordberg H.P."/>
            <person name="Cantor M.N."/>
            <person name="Hua S.X."/>
        </authorList>
    </citation>
    <scope>NUCLEOTIDE SEQUENCE [LARGE SCALE GENOMIC DNA]</scope>
    <source>
        <strain evidence="2 3">F 1598</strain>
    </source>
</reference>
<dbReference type="PANTHER" id="PTHR21310:SF56">
    <property type="entry name" value="AMINOGLYCOSIDE PHOSPHOTRANSFERASE DOMAIN-CONTAINING PROTEIN"/>
    <property type="match status" value="1"/>
</dbReference>
<dbReference type="InterPro" id="IPR000719">
    <property type="entry name" value="Prot_kinase_dom"/>
</dbReference>
<proteinExistence type="predicted"/>
<reference evidence="3" key="2">
    <citation type="submission" date="2015-01" db="EMBL/GenBank/DDBJ databases">
        <title>Evolutionary Origins and Diversification of the Mycorrhizal Mutualists.</title>
        <authorList>
            <consortium name="DOE Joint Genome Institute"/>
            <consortium name="Mycorrhizal Genomics Consortium"/>
            <person name="Kohler A."/>
            <person name="Kuo A."/>
            <person name="Nagy L.G."/>
            <person name="Floudas D."/>
            <person name="Copeland A."/>
            <person name="Barry K.W."/>
            <person name="Cichocki N."/>
            <person name="Veneault-Fourrey C."/>
            <person name="LaButti K."/>
            <person name="Lindquist E.A."/>
            <person name="Lipzen A."/>
            <person name="Lundell T."/>
            <person name="Morin E."/>
            <person name="Murat C."/>
            <person name="Riley R."/>
            <person name="Ohm R."/>
            <person name="Sun H."/>
            <person name="Tunlid A."/>
            <person name="Henrissat B."/>
            <person name="Grigoriev I.V."/>
            <person name="Hibbett D.S."/>
            <person name="Martin F."/>
        </authorList>
    </citation>
    <scope>NUCLEOTIDE SEQUENCE [LARGE SCALE GENOMIC DNA]</scope>
    <source>
        <strain evidence="3">F 1598</strain>
    </source>
</reference>
<name>A0A0C3AXC3_PILCF</name>
<dbReference type="InterPro" id="IPR011009">
    <property type="entry name" value="Kinase-like_dom_sf"/>
</dbReference>
<dbReference type="InterPro" id="IPR002575">
    <property type="entry name" value="Aminoglycoside_PTrfase"/>
</dbReference>
<organism evidence="2 3">
    <name type="scientific">Piloderma croceum (strain F 1598)</name>
    <dbReference type="NCBI Taxonomy" id="765440"/>
    <lineage>
        <taxon>Eukaryota</taxon>
        <taxon>Fungi</taxon>
        <taxon>Dikarya</taxon>
        <taxon>Basidiomycota</taxon>
        <taxon>Agaricomycotina</taxon>
        <taxon>Agaricomycetes</taxon>
        <taxon>Agaricomycetidae</taxon>
        <taxon>Atheliales</taxon>
        <taxon>Atheliaceae</taxon>
        <taxon>Piloderma</taxon>
    </lineage>
</organism>
<dbReference type="Gene3D" id="3.90.1200.10">
    <property type="match status" value="1"/>
</dbReference>
<dbReference type="AlphaFoldDB" id="A0A0C3AXC3"/>
<dbReference type="Proteomes" id="UP000054166">
    <property type="component" value="Unassembled WGS sequence"/>
</dbReference>
<evidence type="ECO:0000313" key="3">
    <source>
        <dbReference type="Proteomes" id="UP000054166"/>
    </source>
</evidence>
<evidence type="ECO:0000313" key="2">
    <source>
        <dbReference type="EMBL" id="KIM78658.1"/>
    </source>
</evidence>
<dbReference type="HOGENOM" id="CLU_729801_0_0_1"/>
<sequence>MSSLLSSAHSPEQCHHQLPFQEFEGQCDLASGDSDVESTSVTSTEVYSQEGYETFSPKVIKLLHEVTIDATLQLSNQLHNVVPPSCSINVYRMRGGGYNRVLGATLPDSTACVVRIPRLSENQDVPEVADQAAILSYVAKYLPVPPVLKYDISYNNPIRSAYMIQGLMPGVPLEDIYGRMSATEKAQIVKEVVGVMKKMDDITFSGIGLLKASAAPLVEQVARNRNLDTHIRLYHDDFEPRNILVDRNPDGTYVVTAVLDFDRACAAPAEVAQVVPHWLWTWNIAELDGDVRFAKQDPEDPQALALKRLFDVEIERVFPGFWEFWTRNTALRELLHFAIEGINSNEGFRRANKLIAELHAKSMREVEQDKTVNQNMRVV</sequence>
<keyword evidence="3" id="KW-1185">Reference proteome</keyword>
<dbReference type="GO" id="GO:0005524">
    <property type="term" value="F:ATP binding"/>
    <property type="evidence" value="ECO:0007669"/>
    <property type="project" value="InterPro"/>
</dbReference>
<evidence type="ECO:0000259" key="1">
    <source>
        <dbReference type="PROSITE" id="PS50011"/>
    </source>
</evidence>
<dbReference type="InParanoid" id="A0A0C3AXC3"/>
<accession>A0A0C3AXC3</accession>
<protein>
    <recommendedName>
        <fullName evidence="1">Protein kinase domain-containing protein</fullName>
    </recommendedName>
</protein>
<dbReference type="OrthoDB" id="10003767at2759"/>
<dbReference type="PROSITE" id="PS50011">
    <property type="entry name" value="PROTEIN_KINASE_DOM"/>
    <property type="match status" value="1"/>
</dbReference>
<dbReference type="PANTHER" id="PTHR21310">
    <property type="entry name" value="AMINOGLYCOSIDE PHOSPHOTRANSFERASE-RELATED-RELATED"/>
    <property type="match status" value="1"/>
</dbReference>
<dbReference type="Pfam" id="PF01636">
    <property type="entry name" value="APH"/>
    <property type="match status" value="1"/>
</dbReference>
<dbReference type="EMBL" id="KN833015">
    <property type="protein sequence ID" value="KIM78658.1"/>
    <property type="molecule type" value="Genomic_DNA"/>
</dbReference>
<dbReference type="GO" id="GO:0004672">
    <property type="term" value="F:protein kinase activity"/>
    <property type="evidence" value="ECO:0007669"/>
    <property type="project" value="InterPro"/>
</dbReference>
<dbReference type="SUPFAM" id="SSF56112">
    <property type="entry name" value="Protein kinase-like (PK-like)"/>
    <property type="match status" value="1"/>
</dbReference>